<dbReference type="GO" id="GO:0008270">
    <property type="term" value="F:zinc ion binding"/>
    <property type="evidence" value="ECO:0007669"/>
    <property type="project" value="UniProtKB-KW"/>
</dbReference>
<organism evidence="5 6">
    <name type="scientific">Phrynocephalus forsythii</name>
    <dbReference type="NCBI Taxonomy" id="171643"/>
    <lineage>
        <taxon>Eukaryota</taxon>
        <taxon>Metazoa</taxon>
        <taxon>Chordata</taxon>
        <taxon>Craniata</taxon>
        <taxon>Vertebrata</taxon>
        <taxon>Euteleostomi</taxon>
        <taxon>Lepidosauria</taxon>
        <taxon>Squamata</taxon>
        <taxon>Bifurcata</taxon>
        <taxon>Unidentata</taxon>
        <taxon>Episquamata</taxon>
        <taxon>Toxicofera</taxon>
        <taxon>Iguania</taxon>
        <taxon>Acrodonta</taxon>
        <taxon>Agamidae</taxon>
        <taxon>Agaminae</taxon>
        <taxon>Phrynocephalus</taxon>
    </lineage>
</organism>
<proteinExistence type="predicted"/>
<keyword evidence="1" id="KW-0479">Metal-binding</keyword>
<dbReference type="InterPro" id="IPR052445">
    <property type="entry name" value="ZnF-G_patch_domain"/>
</dbReference>
<dbReference type="AlphaFoldDB" id="A0A9Q0XNU4"/>
<dbReference type="OrthoDB" id="4822at2759"/>
<dbReference type="PANTHER" id="PTHR17614:SF12">
    <property type="entry name" value="ZINC FINGER PROTEIN 804B"/>
    <property type="match status" value="1"/>
</dbReference>
<evidence type="ECO:0008006" key="7">
    <source>
        <dbReference type="Google" id="ProtNLM"/>
    </source>
</evidence>
<keyword evidence="2" id="KW-0863">Zinc-finger</keyword>
<feature type="region of interest" description="Disordered" evidence="4">
    <location>
        <begin position="438"/>
        <end position="509"/>
    </location>
</feature>
<feature type="region of interest" description="Disordered" evidence="4">
    <location>
        <begin position="181"/>
        <end position="228"/>
    </location>
</feature>
<evidence type="ECO:0000256" key="4">
    <source>
        <dbReference type="SAM" id="MobiDB-lite"/>
    </source>
</evidence>
<dbReference type="Proteomes" id="UP001142489">
    <property type="component" value="Unassembled WGS sequence"/>
</dbReference>
<reference evidence="5" key="1">
    <citation type="journal article" date="2023" name="DNA Res.">
        <title>Chromosome-level genome assembly of Phrynocephalus forsythii using third-generation DNA sequencing and Hi-C analysis.</title>
        <authorList>
            <person name="Qi Y."/>
            <person name="Zhao W."/>
            <person name="Zhao Y."/>
            <person name="Niu C."/>
            <person name="Cao S."/>
            <person name="Zhang Y."/>
        </authorList>
    </citation>
    <scope>NUCLEOTIDE SEQUENCE</scope>
    <source>
        <tissue evidence="5">Muscle</tissue>
    </source>
</reference>
<dbReference type="PANTHER" id="PTHR17614">
    <property type="entry name" value="ZINC FINGER-CONTAINING"/>
    <property type="match status" value="1"/>
</dbReference>
<gene>
    <name evidence="5" type="ORF">JRQ81_018584</name>
</gene>
<keyword evidence="6" id="KW-1185">Reference proteome</keyword>
<sequence>MCWDEKKKSLESFVAPQCHIQTVCMQQNTYKHNDVPLTEYVADRLLSAQQSSKQGHPCDFNYTPCVFKQSSNCSETDSANGERPRGDALVHEIKPNALPFLQVLSKDGSTALRWPTELLLFTKTEPSLSYGCNPLYFDFRLSLSHRDSGYQEINAENPKEHPDPMDIDGNEASSLSEIKQLSCGKGNRSLKPKKTRALSLKQPQPKPDLDTENDMHQSPPKYISDDLNENVPQVPACLDCSQRRYTRTSGPCPKMHVRSLAQHLQTCEKTLPDEVRENICIYPLVSSRTKMQNCAQCDLIYSPKQTNLDLVTCTGHISDDGKDSILSYNLGSSDEFVANTDNRSFGGGWKFSALQTPFSDRRSNYSDTSASSATSFATCYSSHRSSDHSRSRLSFCCKRKQKPVERQKCKHKKHNSVSSSDDADEDCLFHKKSQKSRNCTQRQTVKYQRHSRYRYLLQTDTSKPSRNRHLLCKHSRSRSYSSSKRSSAEDSGSSERSSSCTRSRGSSSGSLAKELTYSWNGCKKDVIEPGTLESARSDCKHVTFPSNHTGLCPFNHFEREAVGKKSLTAKLLLEKVNSKRNQAQTQNTELFSNPCGVDHPQGQPDVRCLSSVGNEATISSPERALHQDANKEWNNDPNALESIAGKTQVDIKAIDNLTFPASTDYGNCLLKDVTQRGPGCQAPYIEKDTAIKDQPNFIPGEMHSLLHSYDPVPNDFPGAFSSHRYSVVPNLKETKEEHKLSMALKDLEGHLNCSSDSAMQKSSETESKTELHSKCISSPLTQQPITFSPDEIEKYRFLQLQAQQHVQKQLVAKHLKVLPAMGPAAFPASPALQPIPVHQHAAVATLHQTLLQSFAFSAGVHPHSSHLSLTHIHPFAQSHFAPVSFSPFTPAFMPSPSALLAGPPFRLVSATPIHPSHLMIPPLPHTAFIPTLFTPQLSAAAASTIHLNPFIHPLFQGQELQHRS</sequence>
<dbReference type="GO" id="GO:0005634">
    <property type="term" value="C:nucleus"/>
    <property type="evidence" value="ECO:0007669"/>
    <property type="project" value="TreeGrafter"/>
</dbReference>
<accession>A0A9Q0XNU4</accession>
<dbReference type="EMBL" id="JAPFRF010000009">
    <property type="protein sequence ID" value="KAJ7322297.1"/>
    <property type="molecule type" value="Genomic_DNA"/>
</dbReference>
<keyword evidence="3" id="KW-0862">Zinc</keyword>
<feature type="compositionally biased region" description="Low complexity" evidence="4">
    <location>
        <begin position="478"/>
        <end position="509"/>
    </location>
</feature>
<evidence type="ECO:0000256" key="2">
    <source>
        <dbReference type="ARBA" id="ARBA00022771"/>
    </source>
</evidence>
<evidence type="ECO:0000313" key="6">
    <source>
        <dbReference type="Proteomes" id="UP001142489"/>
    </source>
</evidence>
<name>A0A9Q0XNU4_9SAUR</name>
<protein>
    <recommendedName>
        <fullName evidence="7">Zinc finger protein 804B</fullName>
    </recommendedName>
</protein>
<feature type="compositionally biased region" description="Basic residues" evidence="4">
    <location>
        <begin position="465"/>
        <end position="477"/>
    </location>
</feature>
<evidence type="ECO:0000256" key="1">
    <source>
        <dbReference type="ARBA" id="ARBA00022723"/>
    </source>
</evidence>
<evidence type="ECO:0000256" key="3">
    <source>
        <dbReference type="ARBA" id="ARBA00022833"/>
    </source>
</evidence>
<evidence type="ECO:0000313" key="5">
    <source>
        <dbReference type="EMBL" id="KAJ7322297.1"/>
    </source>
</evidence>
<comment type="caution">
    <text evidence="5">The sequence shown here is derived from an EMBL/GenBank/DDBJ whole genome shotgun (WGS) entry which is preliminary data.</text>
</comment>